<keyword evidence="8 14" id="KW-0406">Ion transport</keyword>
<dbReference type="Pfam" id="PF02537">
    <property type="entry name" value="CRCB"/>
    <property type="match status" value="1"/>
</dbReference>
<name>A0A1M6NCH4_9FIRM</name>
<evidence type="ECO:0000256" key="14">
    <source>
        <dbReference type="HAMAP-Rule" id="MF_00454"/>
    </source>
</evidence>
<evidence type="ECO:0000256" key="8">
    <source>
        <dbReference type="ARBA" id="ARBA00023065"/>
    </source>
</evidence>
<dbReference type="PANTHER" id="PTHR28259:SF16">
    <property type="entry name" value="FLUORIDE-SPECIFIC ION CHANNEL FLUC 2"/>
    <property type="match status" value="1"/>
</dbReference>
<keyword evidence="6 14" id="KW-1133">Transmembrane helix</keyword>
<evidence type="ECO:0000256" key="3">
    <source>
        <dbReference type="ARBA" id="ARBA00022475"/>
    </source>
</evidence>
<feature type="binding site" evidence="14">
    <location>
        <position position="74"/>
    </location>
    <ligand>
        <name>Na(+)</name>
        <dbReference type="ChEBI" id="CHEBI:29101"/>
        <note>structural</note>
    </ligand>
</feature>
<evidence type="ECO:0000313" key="16">
    <source>
        <dbReference type="Proteomes" id="UP000183997"/>
    </source>
</evidence>
<feature type="transmembrane region" description="Helical" evidence="14">
    <location>
        <begin position="32"/>
        <end position="52"/>
    </location>
</feature>
<dbReference type="PANTHER" id="PTHR28259">
    <property type="entry name" value="FLUORIDE EXPORT PROTEIN 1-RELATED"/>
    <property type="match status" value="1"/>
</dbReference>
<dbReference type="HAMAP" id="MF_00454">
    <property type="entry name" value="FluC"/>
    <property type="match status" value="1"/>
</dbReference>
<gene>
    <name evidence="14" type="primary">fluC</name>
    <name evidence="14" type="synonym">crcB</name>
    <name evidence="15" type="ORF">SAMN02745123_00051</name>
</gene>
<dbReference type="STRING" id="1121421.SAMN02745123_00051"/>
<keyword evidence="2 14" id="KW-0813">Transport</keyword>
<dbReference type="AlphaFoldDB" id="A0A1M6NCH4"/>
<evidence type="ECO:0000256" key="2">
    <source>
        <dbReference type="ARBA" id="ARBA00022448"/>
    </source>
</evidence>
<dbReference type="EMBL" id="FRAR01000004">
    <property type="protein sequence ID" value="SHJ93377.1"/>
    <property type="molecule type" value="Genomic_DNA"/>
</dbReference>
<comment type="similarity">
    <text evidence="11 14">Belongs to the fluoride channel Fluc/FEX (TC 1.A.43) family.</text>
</comment>
<keyword evidence="3 14" id="KW-1003">Cell membrane</keyword>
<reference evidence="16" key="1">
    <citation type="submission" date="2016-11" db="EMBL/GenBank/DDBJ databases">
        <authorList>
            <person name="Varghese N."/>
            <person name="Submissions S."/>
        </authorList>
    </citation>
    <scope>NUCLEOTIDE SEQUENCE [LARGE SCALE GENOMIC DNA]</scope>
    <source>
        <strain evidence="16">DSM 10349</strain>
    </source>
</reference>
<dbReference type="GO" id="GO:0062054">
    <property type="term" value="F:fluoride channel activity"/>
    <property type="evidence" value="ECO:0007669"/>
    <property type="project" value="UniProtKB-UniRule"/>
</dbReference>
<dbReference type="NCBIfam" id="TIGR00494">
    <property type="entry name" value="crcB"/>
    <property type="match status" value="1"/>
</dbReference>
<keyword evidence="16" id="KW-1185">Reference proteome</keyword>
<keyword evidence="7 14" id="KW-0915">Sodium</keyword>
<proteinExistence type="inferred from homology"/>
<evidence type="ECO:0000256" key="6">
    <source>
        <dbReference type="ARBA" id="ARBA00022989"/>
    </source>
</evidence>
<evidence type="ECO:0000256" key="13">
    <source>
        <dbReference type="ARBA" id="ARBA00049940"/>
    </source>
</evidence>
<keyword evidence="4 14" id="KW-0812">Transmembrane</keyword>
<sequence>MKIYVLLAIGGFIGAISRYALSSFIQSKHNSPFPYGTFIINLTGSFLLGFLFRRHNLHPEMFLLLGTGFLGAYTTFSTFEFESIELIKKEKVVISVLYLTVSVVLGVILAYLGYLLGAFL</sequence>
<evidence type="ECO:0000256" key="7">
    <source>
        <dbReference type="ARBA" id="ARBA00023053"/>
    </source>
</evidence>
<evidence type="ECO:0000256" key="11">
    <source>
        <dbReference type="ARBA" id="ARBA00035120"/>
    </source>
</evidence>
<keyword evidence="9 14" id="KW-0472">Membrane</keyword>
<comment type="catalytic activity">
    <reaction evidence="12">
        <text>fluoride(in) = fluoride(out)</text>
        <dbReference type="Rhea" id="RHEA:76159"/>
        <dbReference type="ChEBI" id="CHEBI:17051"/>
    </reaction>
    <physiologicalReaction direction="left-to-right" evidence="12">
        <dbReference type="Rhea" id="RHEA:76160"/>
    </physiologicalReaction>
</comment>
<evidence type="ECO:0000256" key="4">
    <source>
        <dbReference type="ARBA" id="ARBA00022692"/>
    </source>
</evidence>
<protein>
    <recommendedName>
        <fullName evidence="14">Fluoride-specific ion channel FluC</fullName>
    </recommendedName>
</protein>
<comment type="function">
    <text evidence="13 14">Fluoride-specific ion channel. Important for reducing fluoride concentration in the cell, thus reducing its toxicity.</text>
</comment>
<dbReference type="RefSeq" id="WP_072910275.1">
    <property type="nucleotide sequence ID" value="NZ_FRAR01000004.1"/>
</dbReference>
<comment type="subcellular location">
    <subcellularLocation>
        <location evidence="1 14">Cell membrane</location>
        <topology evidence="1 14">Multi-pass membrane protein</topology>
    </subcellularLocation>
</comment>
<evidence type="ECO:0000313" key="15">
    <source>
        <dbReference type="EMBL" id="SHJ93377.1"/>
    </source>
</evidence>
<dbReference type="InterPro" id="IPR003691">
    <property type="entry name" value="FluC"/>
</dbReference>
<evidence type="ECO:0000256" key="5">
    <source>
        <dbReference type="ARBA" id="ARBA00022723"/>
    </source>
</evidence>
<dbReference type="OrthoDB" id="9815830at2"/>
<evidence type="ECO:0000256" key="9">
    <source>
        <dbReference type="ARBA" id="ARBA00023136"/>
    </source>
</evidence>
<evidence type="ECO:0000256" key="12">
    <source>
        <dbReference type="ARBA" id="ARBA00035585"/>
    </source>
</evidence>
<evidence type="ECO:0000256" key="10">
    <source>
        <dbReference type="ARBA" id="ARBA00023303"/>
    </source>
</evidence>
<keyword evidence="10 14" id="KW-0407">Ion channel</keyword>
<dbReference type="GO" id="GO:0005886">
    <property type="term" value="C:plasma membrane"/>
    <property type="evidence" value="ECO:0007669"/>
    <property type="project" value="UniProtKB-SubCell"/>
</dbReference>
<dbReference type="Proteomes" id="UP000183997">
    <property type="component" value="Unassembled WGS sequence"/>
</dbReference>
<dbReference type="GO" id="GO:0140114">
    <property type="term" value="P:cellular detoxification of fluoride"/>
    <property type="evidence" value="ECO:0007669"/>
    <property type="project" value="UniProtKB-UniRule"/>
</dbReference>
<accession>A0A1M6NCH4</accession>
<evidence type="ECO:0000256" key="1">
    <source>
        <dbReference type="ARBA" id="ARBA00004651"/>
    </source>
</evidence>
<feature type="transmembrane region" description="Helical" evidence="14">
    <location>
        <begin position="93"/>
        <end position="116"/>
    </location>
</feature>
<feature type="binding site" evidence="14">
    <location>
        <position position="71"/>
    </location>
    <ligand>
        <name>Na(+)</name>
        <dbReference type="ChEBI" id="CHEBI:29101"/>
        <note>structural</note>
    </ligand>
</feature>
<dbReference type="GO" id="GO:0046872">
    <property type="term" value="F:metal ion binding"/>
    <property type="evidence" value="ECO:0007669"/>
    <property type="project" value="UniProtKB-KW"/>
</dbReference>
<keyword evidence="5 14" id="KW-0479">Metal-binding</keyword>
<organism evidence="15 16">
    <name type="scientific">Desulforamulus aeronauticus DSM 10349</name>
    <dbReference type="NCBI Taxonomy" id="1121421"/>
    <lineage>
        <taxon>Bacteria</taxon>
        <taxon>Bacillati</taxon>
        <taxon>Bacillota</taxon>
        <taxon>Clostridia</taxon>
        <taxon>Eubacteriales</taxon>
        <taxon>Peptococcaceae</taxon>
        <taxon>Desulforamulus</taxon>
    </lineage>
</organism>
<comment type="activity regulation">
    <text evidence="14">Na(+) is not transported, but it plays an essential structural role and its presence is essential for fluoride channel function.</text>
</comment>
<feature type="transmembrane region" description="Helical" evidence="14">
    <location>
        <begin position="61"/>
        <end position="81"/>
    </location>
</feature>